<evidence type="ECO:0000313" key="2">
    <source>
        <dbReference type="Proteomes" id="UP001327027"/>
    </source>
</evidence>
<sequence length="55" mass="6481">MLLDQYPQLSFDNHCYLRIGLDNLVKAKWDTLISRSPYKHSSEGQRDELIKLLMS</sequence>
<dbReference type="EMBL" id="JAYKLX010000005">
    <property type="protein sequence ID" value="MEB3345965.1"/>
    <property type="molecule type" value="Genomic_DNA"/>
</dbReference>
<name>A0ABU5ZVR3_9FLAO</name>
<dbReference type="Proteomes" id="UP001327027">
    <property type="component" value="Unassembled WGS sequence"/>
</dbReference>
<evidence type="ECO:0000313" key="1">
    <source>
        <dbReference type="EMBL" id="MEB3345965.1"/>
    </source>
</evidence>
<organism evidence="1 2">
    <name type="scientific">Aquimarina gracilis</name>
    <dbReference type="NCBI Taxonomy" id="874422"/>
    <lineage>
        <taxon>Bacteria</taxon>
        <taxon>Pseudomonadati</taxon>
        <taxon>Bacteroidota</taxon>
        <taxon>Flavobacteriia</taxon>
        <taxon>Flavobacteriales</taxon>
        <taxon>Flavobacteriaceae</taxon>
        <taxon>Aquimarina</taxon>
    </lineage>
</organism>
<keyword evidence="2" id="KW-1185">Reference proteome</keyword>
<protein>
    <submittedName>
        <fullName evidence="1">Uncharacterized protein</fullName>
    </submittedName>
</protein>
<comment type="caution">
    <text evidence="1">The sequence shown here is derived from an EMBL/GenBank/DDBJ whole genome shotgun (WGS) entry which is preliminary data.</text>
</comment>
<accession>A0ABU5ZVR3</accession>
<gene>
    <name evidence="1" type="ORF">U6A24_10865</name>
</gene>
<dbReference type="RefSeq" id="WP_324179995.1">
    <property type="nucleotide sequence ID" value="NZ_BAABAW010000006.1"/>
</dbReference>
<proteinExistence type="predicted"/>
<reference evidence="1 2" key="1">
    <citation type="journal article" date="2013" name="Int. J. Syst. Evol. Microbiol.">
        <title>Aquimarina gracilis sp. nov., isolated from the gut microflora of a mussel, Mytilus coruscus, and emended description of Aquimarina spongiae.</title>
        <authorList>
            <person name="Park S.C."/>
            <person name="Choe H.N."/>
            <person name="Baik K.S."/>
            <person name="Seong C.N."/>
        </authorList>
    </citation>
    <scope>NUCLEOTIDE SEQUENCE [LARGE SCALE GENOMIC DNA]</scope>
    <source>
        <strain evidence="1 2">PSC32</strain>
    </source>
</reference>